<evidence type="ECO:0000313" key="13">
    <source>
        <dbReference type="Proteomes" id="UP000635983"/>
    </source>
</evidence>
<evidence type="ECO:0000259" key="11">
    <source>
        <dbReference type="SMART" id="SM00990"/>
    </source>
</evidence>
<keyword evidence="6" id="KW-0540">Nuclease</keyword>
<dbReference type="InterPro" id="IPR014883">
    <property type="entry name" value="VRR_NUC"/>
</dbReference>
<dbReference type="GO" id="GO:0036297">
    <property type="term" value="P:interstrand cross-link repair"/>
    <property type="evidence" value="ECO:0007669"/>
    <property type="project" value="InterPro"/>
</dbReference>
<dbReference type="SMART" id="SM00990">
    <property type="entry name" value="VRR_NUC"/>
    <property type="match status" value="1"/>
</dbReference>
<comment type="caution">
    <text evidence="12">The sequence shown here is derived from an EMBL/GenBank/DDBJ whole genome shotgun (WGS) entry which is preliminary data.</text>
</comment>
<organism evidence="12 13">
    <name type="scientific">Pseudomonas matsuisoli</name>
    <dbReference type="NCBI Taxonomy" id="1515666"/>
    <lineage>
        <taxon>Bacteria</taxon>
        <taxon>Pseudomonadati</taxon>
        <taxon>Pseudomonadota</taxon>
        <taxon>Gammaproteobacteria</taxon>
        <taxon>Pseudomonadales</taxon>
        <taxon>Pseudomonadaceae</taxon>
        <taxon>Pseudomonas</taxon>
    </lineage>
</organism>
<dbReference type="AlphaFoldDB" id="A0A917PMW5"/>
<comment type="cofactor">
    <cofactor evidence="3">
        <name>Mg(2+)</name>
        <dbReference type="ChEBI" id="CHEBI:18420"/>
    </cofactor>
</comment>
<reference evidence="12" key="1">
    <citation type="journal article" date="2014" name="Int. J. Syst. Evol. Microbiol.">
        <title>Complete genome sequence of Corynebacterium casei LMG S-19264T (=DSM 44701T), isolated from a smear-ripened cheese.</title>
        <authorList>
            <consortium name="US DOE Joint Genome Institute (JGI-PGF)"/>
            <person name="Walter F."/>
            <person name="Albersmeier A."/>
            <person name="Kalinowski J."/>
            <person name="Ruckert C."/>
        </authorList>
    </citation>
    <scope>NUCLEOTIDE SEQUENCE</scope>
    <source>
        <strain evidence="12">JCM 30078</strain>
    </source>
</reference>
<evidence type="ECO:0000256" key="3">
    <source>
        <dbReference type="ARBA" id="ARBA00001946"/>
    </source>
</evidence>
<evidence type="ECO:0000256" key="4">
    <source>
        <dbReference type="ARBA" id="ARBA00005533"/>
    </source>
</evidence>
<keyword evidence="7" id="KW-0479">Metal-binding</keyword>
<dbReference type="RefSeq" id="WP_229779202.1">
    <property type="nucleotide sequence ID" value="NZ_BMPO01000002.1"/>
</dbReference>
<dbReference type="Proteomes" id="UP000635983">
    <property type="component" value="Unassembled WGS sequence"/>
</dbReference>
<proteinExistence type="inferred from homology"/>
<name>A0A917PMW5_9PSED</name>
<evidence type="ECO:0000256" key="7">
    <source>
        <dbReference type="ARBA" id="ARBA00022723"/>
    </source>
</evidence>
<evidence type="ECO:0000256" key="9">
    <source>
        <dbReference type="ARBA" id="ARBA00022842"/>
    </source>
</evidence>
<dbReference type="GO" id="GO:0046872">
    <property type="term" value="F:metal ion binding"/>
    <property type="evidence" value="ECO:0007669"/>
    <property type="project" value="UniProtKB-KW"/>
</dbReference>
<evidence type="ECO:0000256" key="10">
    <source>
        <dbReference type="ARBA" id="ARBA00023211"/>
    </source>
</evidence>
<protein>
    <recommendedName>
        <fullName evidence="5">phosphodiesterase I</fullName>
        <ecNumber evidence="5">3.1.4.1</ecNumber>
    </recommendedName>
</protein>
<dbReference type="Gene3D" id="3.40.1350.10">
    <property type="match status" value="1"/>
</dbReference>
<comment type="similarity">
    <text evidence="4">Belongs to the FAN1 family.</text>
</comment>
<gene>
    <name evidence="12" type="primary">fan1</name>
    <name evidence="12" type="ORF">GCM10009304_08650</name>
</gene>
<dbReference type="PANTHER" id="PTHR15749">
    <property type="entry name" value="FANCONI-ASSOCIATED NUCLEASE 1"/>
    <property type="match status" value="1"/>
</dbReference>
<dbReference type="PANTHER" id="PTHR15749:SF4">
    <property type="entry name" value="FANCONI-ASSOCIATED NUCLEASE 1"/>
    <property type="match status" value="1"/>
</dbReference>
<accession>A0A917PMW5</accession>
<dbReference type="Pfam" id="PF08774">
    <property type="entry name" value="VRR_NUC"/>
    <property type="match status" value="1"/>
</dbReference>
<dbReference type="Pfam" id="PF18081">
    <property type="entry name" value="FANC_SAP"/>
    <property type="match status" value="1"/>
</dbReference>
<dbReference type="EC" id="3.1.4.1" evidence="5"/>
<comment type="cofactor">
    <cofactor evidence="2">
        <name>Mn(2+)</name>
        <dbReference type="ChEBI" id="CHEBI:29035"/>
    </cofactor>
</comment>
<evidence type="ECO:0000256" key="8">
    <source>
        <dbReference type="ARBA" id="ARBA00022801"/>
    </source>
</evidence>
<feature type="domain" description="VRR-NUC" evidence="11">
    <location>
        <begin position="431"/>
        <end position="545"/>
    </location>
</feature>
<dbReference type="InterPro" id="IPR049125">
    <property type="entry name" value="FAN1-like_WH"/>
</dbReference>
<evidence type="ECO:0000256" key="2">
    <source>
        <dbReference type="ARBA" id="ARBA00001936"/>
    </source>
</evidence>
<comment type="catalytic activity">
    <reaction evidence="1">
        <text>Hydrolytically removes 5'-nucleotides successively from the 3'-hydroxy termini of 3'-hydroxy-terminated oligonucleotides.</text>
        <dbReference type="EC" id="3.1.4.1"/>
    </reaction>
</comment>
<reference evidence="12" key="2">
    <citation type="submission" date="2020-09" db="EMBL/GenBank/DDBJ databases">
        <authorList>
            <person name="Sun Q."/>
            <person name="Ohkuma M."/>
        </authorList>
    </citation>
    <scope>NUCLEOTIDE SEQUENCE</scope>
    <source>
        <strain evidence="12">JCM 30078</strain>
    </source>
</reference>
<keyword evidence="10" id="KW-0464">Manganese</keyword>
<dbReference type="Pfam" id="PF21315">
    <property type="entry name" value="FAN1_HTH"/>
    <property type="match status" value="1"/>
</dbReference>
<keyword evidence="9" id="KW-0460">Magnesium</keyword>
<evidence type="ECO:0000256" key="5">
    <source>
        <dbReference type="ARBA" id="ARBA00012029"/>
    </source>
</evidence>
<dbReference type="GO" id="GO:0003676">
    <property type="term" value="F:nucleic acid binding"/>
    <property type="evidence" value="ECO:0007669"/>
    <property type="project" value="InterPro"/>
</dbReference>
<dbReference type="FunFam" id="3.40.1350.10:FF:000024">
    <property type="entry name" value="Fanconi-associated nuclease"/>
    <property type="match status" value="1"/>
</dbReference>
<dbReference type="InterPro" id="IPR033315">
    <property type="entry name" value="Fan1-like"/>
</dbReference>
<evidence type="ECO:0000256" key="6">
    <source>
        <dbReference type="ARBA" id="ARBA00022722"/>
    </source>
</evidence>
<dbReference type="EMBL" id="BMPO01000002">
    <property type="protein sequence ID" value="GGJ84923.1"/>
    <property type="molecule type" value="Genomic_DNA"/>
</dbReference>
<keyword evidence="13" id="KW-1185">Reference proteome</keyword>
<evidence type="ECO:0000313" key="12">
    <source>
        <dbReference type="EMBL" id="GGJ84923.1"/>
    </source>
</evidence>
<evidence type="ECO:0000256" key="1">
    <source>
        <dbReference type="ARBA" id="ARBA00000983"/>
    </source>
</evidence>
<dbReference type="GO" id="GO:0004528">
    <property type="term" value="F:phosphodiesterase I activity"/>
    <property type="evidence" value="ECO:0007669"/>
    <property type="project" value="UniProtKB-EC"/>
</dbReference>
<dbReference type="InterPro" id="IPR040603">
    <property type="entry name" value="FAN1_SAP_bact"/>
</dbReference>
<sequence length="550" mass="63429">MSKPNLQAVSPASVDHPFYYLLNFQSVLAWVHERHGDLLLDDERRQIEAFGGLPETAQALLVRMIMRKGETFRCAKLHYPEIGDCRAAMACLAQEGWVEQGFAIDVTALFALCTRHELAAIFGSSRGLRKEEWLQSILETEPEPRPFEGWHADDELFRLSCRPLCERLRLMFFGNLRQTWSDFVLADLGIYRYEQIALDAGSRGFRTRDDIDAYLRIQACRDRFDAGEPVEALLDALPATSDCVWLDSRRARLLFLMGQQCERTGELPLAEVLYKDCSHVGARSRWLRVLERLERYGEALTLAEEMMQTPRDEAEVQHLHRIVPRLKRKLGYPQARKAVPLQYERLDLSLDPLGLSVEQCVSLHLSQIEAPVFYVENQLINALFGLLCWDAIFAPVPGAFFHPFHAGPVDLYDPAFRSRRSALFQMCFATLGDGTYRDRILNCYRLKQGILSPFVHWGGVDEALLELALDCMPAAHLRHWFERLLRDVKANRTGMPDLVQFWPQERRYRMIEVKGPGDRLQDNQLRWLAFCAEHEMPVTVCYVQWREAIA</sequence>
<dbReference type="InterPro" id="IPR011856">
    <property type="entry name" value="tRNA_endonuc-like_dom_sf"/>
</dbReference>
<keyword evidence="8" id="KW-0378">Hydrolase</keyword>